<dbReference type="EMBL" id="BARS01029422">
    <property type="protein sequence ID" value="GAG04329.1"/>
    <property type="molecule type" value="Genomic_DNA"/>
</dbReference>
<sequence>MQQHSNAEHLVALIFEQSHSYRRVYPTAHGDGDPFLGHCLSPPGQQLAYLVPDYLGYFFFILTGV</sequence>
<gene>
    <name evidence="1" type="ORF">S01H1_45987</name>
</gene>
<feature type="non-terminal residue" evidence="1">
    <location>
        <position position="65"/>
    </location>
</feature>
<organism evidence="1">
    <name type="scientific">marine sediment metagenome</name>
    <dbReference type="NCBI Taxonomy" id="412755"/>
    <lineage>
        <taxon>unclassified sequences</taxon>
        <taxon>metagenomes</taxon>
        <taxon>ecological metagenomes</taxon>
    </lineage>
</organism>
<dbReference type="AlphaFoldDB" id="X0UEZ0"/>
<reference evidence="1" key="1">
    <citation type="journal article" date="2014" name="Front. Microbiol.">
        <title>High frequency of phylogenetically diverse reductive dehalogenase-homologous genes in deep subseafloor sedimentary metagenomes.</title>
        <authorList>
            <person name="Kawai M."/>
            <person name="Futagami T."/>
            <person name="Toyoda A."/>
            <person name="Takaki Y."/>
            <person name="Nishi S."/>
            <person name="Hori S."/>
            <person name="Arai W."/>
            <person name="Tsubouchi T."/>
            <person name="Morono Y."/>
            <person name="Uchiyama I."/>
            <person name="Ito T."/>
            <person name="Fujiyama A."/>
            <person name="Inagaki F."/>
            <person name="Takami H."/>
        </authorList>
    </citation>
    <scope>NUCLEOTIDE SEQUENCE</scope>
    <source>
        <strain evidence="1">Expedition CK06-06</strain>
    </source>
</reference>
<comment type="caution">
    <text evidence="1">The sequence shown here is derived from an EMBL/GenBank/DDBJ whole genome shotgun (WGS) entry which is preliminary data.</text>
</comment>
<proteinExistence type="predicted"/>
<evidence type="ECO:0000313" key="1">
    <source>
        <dbReference type="EMBL" id="GAG04329.1"/>
    </source>
</evidence>
<accession>X0UEZ0</accession>
<protein>
    <submittedName>
        <fullName evidence="1">Uncharacterized protein</fullName>
    </submittedName>
</protein>
<name>X0UEZ0_9ZZZZ</name>